<keyword evidence="2 4" id="KW-0863">Zinc-finger</keyword>
<gene>
    <name evidence="7" type="ORF">R3P38DRAFT_2703538</name>
</gene>
<proteinExistence type="predicted"/>
<keyword evidence="3" id="KW-0862">Zinc</keyword>
<evidence type="ECO:0000259" key="6">
    <source>
        <dbReference type="PROSITE" id="PS50114"/>
    </source>
</evidence>
<dbReference type="CDD" id="cd00202">
    <property type="entry name" value="ZnF_GATA"/>
    <property type="match status" value="1"/>
</dbReference>
<evidence type="ECO:0000256" key="1">
    <source>
        <dbReference type="ARBA" id="ARBA00022723"/>
    </source>
</evidence>
<dbReference type="SUPFAM" id="SSF57716">
    <property type="entry name" value="Glucocorticoid receptor-like (DNA-binding domain)"/>
    <property type="match status" value="1"/>
</dbReference>
<dbReference type="InterPro" id="IPR011009">
    <property type="entry name" value="Kinase-like_dom_sf"/>
</dbReference>
<dbReference type="AlphaFoldDB" id="A0AAW0BUA9"/>
<evidence type="ECO:0000313" key="8">
    <source>
        <dbReference type="Proteomes" id="UP001362999"/>
    </source>
</evidence>
<evidence type="ECO:0000313" key="7">
    <source>
        <dbReference type="EMBL" id="KAK7030044.1"/>
    </source>
</evidence>
<reference evidence="7 8" key="1">
    <citation type="journal article" date="2024" name="J Genomics">
        <title>Draft genome sequencing and assembly of Favolaschia claudopus CIRM-BRFM 2984 isolated from oak limbs.</title>
        <authorList>
            <person name="Navarro D."/>
            <person name="Drula E."/>
            <person name="Chaduli D."/>
            <person name="Cazenave R."/>
            <person name="Ahrendt S."/>
            <person name="Wang J."/>
            <person name="Lipzen A."/>
            <person name="Daum C."/>
            <person name="Barry K."/>
            <person name="Grigoriev I.V."/>
            <person name="Favel A."/>
            <person name="Rosso M.N."/>
            <person name="Martin F."/>
        </authorList>
    </citation>
    <scope>NUCLEOTIDE SEQUENCE [LARGE SCALE GENOMIC DNA]</scope>
    <source>
        <strain evidence="7 8">CIRM-BRFM 2984</strain>
    </source>
</reference>
<dbReference type="PANTHER" id="PTHR45658:SF18">
    <property type="entry name" value="PROTEIN GAT2"/>
    <property type="match status" value="1"/>
</dbReference>
<dbReference type="GO" id="GO:0006355">
    <property type="term" value="P:regulation of DNA-templated transcription"/>
    <property type="evidence" value="ECO:0007669"/>
    <property type="project" value="InterPro"/>
</dbReference>
<evidence type="ECO:0000256" key="5">
    <source>
        <dbReference type="SAM" id="MobiDB-lite"/>
    </source>
</evidence>
<evidence type="ECO:0000256" key="3">
    <source>
        <dbReference type="ARBA" id="ARBA00022833"/>
    </source>
</evidence>
<organism evidence="7 8">
    <name type="scientific">Favolaschia claudopus</name>
    <dbReference type="NCBI Taxonomy" id="2862362"/>
    <lineage>
        <taxon>Eukaryota</taxon>
        <taxon>Fungi</taxon>
        <taxon>Dikarya</taxon>
        <taxon>Basidiomycota</taxon>
        <taxon>Agaricomycotina</taxon>
        <taxon>Agaricomycetes</taxon>
        <taxon>Agaricomycetidae</taxon>
        <taxon>Agaricales</taxon>
        <taxon>Marasmiineae</taxon>
        <taxon>Mycenaceae</taxon>
        <taxon>Favolaschia</taxon>
    </lineage>
</organism>
<dbReference type="InterPro" id="IPR000679">
    <property type="entry name" value="Znf_GATA"/>
</dbReference>
<dbReference type="SUPFAM" id="SSF57903">
    <property type="entry name" value="FYVE/PHD zinc finger"/>
    <property type="match status" value="1"/>
</dbReference>
<dbReference type="SMART" id="SM00401">
    <property type="entry name" value="ZnF_GATA"/>
    <property type="match status" value="1"/>
</dbReference>
<dbReference type="PANTHER" id="PTHR45658">
    <property type="entry name" value="GATA TRANSCRIPTION FACTOR"/>
    <property type="match status" value="1"/>
</dbReference>
<sequence length="666" mass="72778">MAFISNADNFTLGEGVYNNVHGNLVNHTIHNHLYPSKKRYRAAIEDGWVSSIQGLSNKRRKLEPQAEGDIKILREKNLTLTREIGSGPGYFIHSGKSKGRALIVKVFNRTAYARKRLEATLKLTKGLLHPNILRIEGISSEESLTQFIAYKNVHWMNAEGPLAAALKDDLTRSVNLGFKMVGGLSAGINHLQVQGISLHSMDAKNFDVFLDVDDRFVISINSSPSQDMNPPIRDANSKGSWDIFNDLCHRVLSSANRVLHKHSIERSPVDTYPQAVLSTGSLPFLAPDSTVVEPTTPTDSASPSSLRREYVWRPSSKEDQSLAVIAAEVEFDLALKSLNLKRMALTDRYSAHRCAGYLREEITLASSLADSVVVTHDTPSPTEICPICCHPVSLDEKFRCICGDFNPGLLPTLKCQQCKNWSHLHCVGSSQQFTCYFCSVASPAVDPRQSNPETPLVAPWEVLRGMAEAAADRADRPSTWSTAAVASSEVGNEEDDSDLPHPGLLAPWEVLRELAEEAAKRAEDEAQLSTAHPLIPPNNPLQSFIAYDLATGNSSERPSVSRDSGIQACLACGTASTLEWRRGPSGPRTLCNACGLVYAKLMRRRSDSISSPYISGGPQTDLAPLPPLSNIPRQDAAWRTAAHRHTVPTLAVPASTDSALFGPRSP</sequence>
<evidence type="ECO:0000256" key="2">
    <source>
        <dbReference type="ARBA" id="ARBA00022771"/>
    </source>
</evidence>
<evidence type="ECO:0000256" key="4">
    <source>
        <dbReference type="PROSITE-ProRule" id="PRU00094"/>
    </source>
</evidence>
<dbReference type="GO" id="GO:0043565">
    <property type="term" value="F:sequence-specific DNA binding"/>
    <property type="evidence" value="ECO:0007669"/>
    <property type="project" value="InterPro"/>
</dbReference>
<dbReference type="GO" id="GO:0008270">
    <property type="term" value="F:zinc ion binding"/>
    <property type="evidence" value="ECO:0007669"/>
    <property type="project" value="UniProtKB-KW"/>
</dbReference>
<dbReference type="InterPro" id="IPR051140">
    <property type="entry name" value="GATA_TF"/>
</dbReference>
<dbReference type="Pfam" id="PF00320">
    <property type="entry name" value="GATA"/>
    <property type="match status" value="1"/>
</dbReference>
<dbReference type="SUPFAM" id="SSF56112">
    <property type="entry name" value="Protein kinase-like (PK-like)"/>
    <property type="match status" value="1"/>
</dbReference>
<comment type="caution">
    <text evidence="7">The sequence shown here is derived from an EMBL/GenBank/DDBJ whole genome shotgun (WGS) entry which is preliminary data.</text>
</comment>
<dbReference type="Gene3D" id="3.30.50.10">
    <property type="entry name" value="Erythroid Transcription Factor GATA-1, subunit A"/>
    <property type="match status" value="1"/>
</dbReference>
<dbReference type="InterPro" id="IPR013083">
    <property type="entry name" value="Znf_RING/FYVE/PHD"/>
</dbReference>
<keyword evidence="1" id="KW-0479">Metal-binding</keyword>
<dbReference type="InterPro" id="IPR011011">
    <property type="entry name" value="Znf_FYVE_PHD"/>
</dbReference>
<accession>A0AAW0BUA9</accession>
<protein>
    <recommendedName>
        <fullName evidence="6">GATA-type domain-containing protein</fullName>
    </recommendedName>
</protein>
<dbReference type="InterPro" id="IPR013088">
    <property type="entry name" value="Znf_NHR/GATA"/>
</dbReference>
<dbReference type="PROSITE" id="PS50114">
    <property type="entry name" value="GATA_ZN_FINGER_2"/>
    <property type="match status" value="1"/>
</dbReference>
<keyword evidence="8" id="KW-1185">Reference proteome</keyword>
<feature type="region of interest" description="Disordered" evidence="5">
    <location>
        <begin position="469"/>
        <end position="500"/>
    </location>
</feature>
<feature type="domain" description="GATA-type" evidence="6">
    <location>
        <begin position="569"/>
        <end position="598"/>
    </location>
</feature>
<dbReference type="EMBL" id="JAWWNJ010000026">
    <property type="protein sequence ID" value="KAK7030044.1"/>
    <property type="molecule type" value="Genomic_DNA"/>
</dbReference>
<dbReference type="Gene3D" id="3.30.40.10">
    <property type="entry name" value="Zinc/RING finger domain, C3HC4 (zinc finger)"/>
    <property type="match status" value="1"/>
</dbReference>
<name>A0AAW0BUA9_9AGAR</name>
<dbReference type="Proteomes" id="UP001362999">
    <property type="component" value="Unassembled WGS sequence"/>
</dbReference>